<comment type="caution">
    <text evidence="1">The sequence shown here is derived from an EMBL/GenBank/DDBJ whole genome shotgun (WGS) entry which is preliminary data.</text>
</comment>
<reference evidence="1" key="1">
    <citation type="submission" date="2009-10" db="EMBL/GenBank/DDBJ databases">
        <title>Diversity of trophic interactions inside an arsenic-rich microbial ecosystem.</title>
        <authorList>
            <person name="Bertin P.N."/>
            <person name="Heinrich-Salmeron A."/>
            <person name="Pelletier E."/>
            <person name="Goulhen-Chollet F."/>
            <person name="Arsene-Ploetze F."/>
            <person name="Gallien S."/>
            <person name="Calteau A."/>
            <person name="Vallenet D."/>
            <person name="Casiot C."/>
            <person name="Chane-Woon-Ming B."/>
            <person name="Giloteaux L."/>
            <person name="Barakat M."/>
            <person name="Bonnefoy V."/>
            <person name="Bruneel O."/>
            <person name="Chandler M."/>
            <person name="Cleiss J."/>
            <person name="Duran R."/>
            <person name="Elbaz-Poulichet F."/>
            <person name="Fonknechten N."/>
            <person name="Lauga B."/>
            <person name="Mornico D."/>
            <person name="Ortet P."/>
            <person name="Schaeffer C."/>
            <person name="Siguier P."/>
            <person name="Alexander Thil Smith A."/>
            <person name="Van Dorsselaer A."/>
            <person name="Weissenbach J."/>
            <person name="Medigue C."/>
            <person name="Le Paslier D."/>
        </authorList>
    </citation>
    <scope>NUCLEOTIDE SEQUENCE</scope>
</reference>
<proteinExistence type="predicted"/>
<sequence>MTYWNGYFLHHYLTIKNTLTEVVRGDQQQATNELYGLLLHTSSTQAGFEFAMRPWGERNFQDNLSPHGWFAAEYRTLLRQMLVREDGDELHLLSVVSPAWIGAGKTIVIAQAPTQFGTVAYTLTQPDATHATLMLKTDFPNTAQIPAPRKLILHIPWFMRVTSAQADGKSIPVTDGALRLSPNTREVRIEWSAIPNAPGTTMSYDHAVEQYKAEYARRYNAWMHGELTRATTGDSQ</sequence>
<dbReference type="AlphaFoldDB" id="E6QL04"/>
<dbReference type="EMBL" id="CABQ01000162">
    <property type="protein sequence ID" value="CBI07924.1"/>
    <property type="molecule type" value="Genomic_DNA"/>
</dbReference>
<accession>E6QL04</accession>
<organism evidence="1">
    <name type="scientific">mine drainage metagenome</name>
    <dbReference type="NCBI Taxonomy" id="410659"/>
    <lineage>
        <taxon>unclassified sequences</taxon>
        <taxon>metagenomes</taxon>
        <taxon>ecological metagenomes</taxon>
    </lineage>
</organism>
<evidence type="ECO:0000313" key="1">
    <source>
        <dbReference type="EMBL" id="CBI07924.1"/>
    </source>
</evidence>
<name>E6QL04_9ZZZZ</name>
<gene>
    <name evidence="1" type="ORF">CARN6_1335</name>
</gene>
<protein>
    <submittedName>
        <fullName evidence="1">Uncharacterized protein</fullName>
    </submittedName>
</protein>